<dbReference type="Pfam" id="PF25418">
    <property type="entry name" value="DUF7890"/>
    <property type="match status" value="1"/>
</dbReference>
<dbReference type="PANTHER" id="PTHR36782">
    <property type="entry name" value="BNAC03G62080D PROTEIN"/>
    <property type="match status" value="1"/>
</dbReference>
<dbReference type="Proteomes" id="UP001163823">
    <property type="component" value="Chromosome 14"/>
</dbReference>
<gene>
    <name evidence="2" type="ORF">O6P43_034342</name>
</gene>
<evidence type="ECO:0000259" key="1">
    <source>
        <dbReference type="Pfam" id="PF25418"/>
    </source>
</evidence>
<dbReference type="InterPro" id="IPR057212">
    <property type="entry name" value="DUF7890"/>
</dbReference>
<dbReference type="KEGG" id="qsa:O6P43_034342"/>
<comment type="caution">
    <text evidence="2">The sequence shown here is derived from an EMBL/GenBank/DDBJ whole genome shotgun (WGS) entry which is preliminary data.</text>
</comment>
<accession>A0AAD7KTU3</accession>
<keyword evidence="3" id="KW-1185">Reference proteome</keyword>
<feature type="domain" description="DUF7890" evidence="1">
    <location>
        <begin position="86"/>
        <end position="132"/>
    </location>
</feature>
<dbReference type="AlphaFoldDB" id="A0AAD7KTU3"/>
<dbReference type="EMBL" id="JARAOO010000014">
    <property type="protein sequence ID" value="KAJ7945046.1"/>
    <property type="molecule type" value="Genomic_DNA"/>
</dbReference>
<organism evidence="2 3">
    <name type="scientific">Quillaja saponaria</name>
    <name type="common">Soap bark tree</name>
    <dbReference type="NCBI Taxonomy" id="32244"/>
    <lineage>
        <taxon>Eukaryota</taxon>
        <taxon>Viridiplantae</taxon>
        <taxon>Streptophyta</taxon>
        <taxon>Embryophyta</taxon>
        <taxon>Tracheophyta</taxon>
        <taxon>Spermatophyta</taxon>
        <taxon>Magnoliopsida</taxon>
        <taxon>eudicotyledons</taxon>
        <taxon>Gunneridae</taxon>
        <taxon>Pentapetalae</taxon>
        <taxon>rosids</taxon>
        <taxon>fabids</taxon>
        <taxon>Fabales</taxon>
        <taxon>Quillajaceae</taxon>
        <taxon>Quillaja</taxon>
    </lineage>
</organism>
<proteinExistence type="predicted"/>
<dbReference type="PANTHER" id="PTHR36782:SF1">
    <property type="entry name" value="CALCIUM UNIPORTER PROTEIN"/>
    <property type="match status" value="1"/>
</dbReference>
<sequence length="135" mass="15489">MRNAWFPFVSNKKGNVSDEKVELKQHKNVTKFLYTEELKKKPPSPSKLKKKVRFASSEPTILGEEDVGKKDVEEKSCVHNIIEEKKVIRVKVKMTKQEAALMLSKYKEEGVLEFKDVARELVSIPVNRVSMVSVV</sequence>
<reference evidence="2" key="1">
    <citation type="journal article" date="2023" name="Science">
        <title>Elucidation of the pathway for biosynthesis of saponin adjuvants from the soapbark tree.</title>
        <authorList>
            <person name="Reed J."/>
            <person name="Orme A."/>
            <person name="El-Demerdash A."/>
            <person name="Owen C."/>
            <person name="Martin L.B.B."/>
            <person name="Misra R.C."/>
            <person name="Kikuchi S."/>
            <person name="Rejzek M."/>
            <person name="Martin A.C."/>
            <person name="Harkess A."/>
            <person name="Leebens-Mack J."/>
            <person name="Louveau T."/>
            <person name="Stephenson M.J."/>
            <person name="Osbourn A."/>
        </authorList>
    </citation>
    <scope>NUCLEOTIDE SEQUENCE</scope>
    <source>
        <strain evidence="2">S10</strain>
    </source>
</reference>
<evidence type="ECO:0000313" key="2">
    <source>
        <dbReference type="EMBL" id="KAJ7945046.1"/>
    </source>
</evidence>
<evidence type="ECO:0000313" key="3">
    <source>
        <dbReference type="Proteomes" id="UP001163823"/>
    </source>
</evidence>
<name>A0AAD7KTU3_QUISA</name>
<protein>
    <submittedName>
        <fullName evidence="2">Nipped-B-like protein</fullName>
    </submittedName>
</protein>